<proteinExistence type="predicted"/>
<organism evidence="1 2">
    <name type="scientific">Tanacetum coccineum</name>
    <dbReference type="NCBI Taxonomy" id="301880"/>
    <lineage>
        <taxon>Eukaryota</taxon>
        <taxon>Viridiplantae</taxon>
        <taxon>Streptophyta</taxon>
        <taxon>Embryophyta</taxon>
        <taxon>Tracheophyta</taxon>
        <taxon>Spermatophyta</taxon>
        <taxon>Magnoliopsida</taxon>
        <taxon>eudicotyledons</taxon>
        <taxon>Gunneridae</taxon>
        <taxon>Pentapetalae</taxon>
        <taxon>asterids</taxon>
        <taxon>campanulids</taxon>
        <taxon>Asterales</taxon>
        <taxon>Asteraceae</taxon>
        <taxon>Asteroideae</taxon>
        <taxon>Anthemideae</taxon>
        <taxon>Anthemidinae</taxon>
        <taxon>Tanacetum</taxon>
    </lineage>
</organism>
<dbReference type="EMBL" id="BQNB010015971">
    <property type="protein sequence ID" value="GJT46276.1"/>
    <property type="molecule type" value="Genomic_DNA"/>
</dbReference>
<comment type="caution">
    <text evidence="1">The sequence shown here is derived from an EMBL/GenBank/DDBJ whole genome shotgun (WGS) entry which is preliminary data.</text>
</comment>
<protein>
    <submittedName>
        <fullName evidence="1">Uncharacterized protein</fullName>
    </submittedName>
</protein>
<name>A0ABQ5E5Y7_9ASTR</name>
<evidence type="ECO:0000313" key="2">
    <source>
        <dbReference type="Proteomes" id="UP001151760"/>
    </source>
</evidence>
<dbReference type="Proteomes" id="UP001151760">
    <property type="component" value="Unassembled WGS sequence"/>
</dbReference>
<sequence>MKVHRGRIIGKEKDLKDKIQSICLDYSTDCCTKIRFHIHKEIHNSLGGIEEYGIFVLPAILHHKIDLPLSSNEGSSLIWLKKFHRYATEMKLKSVPSMGVVQWFYTLCYRIGMSFREWPEVCFILKLFRTKTALRRYRSHRTLSKGARASLGHSGLEPRLPIYISGVVPGALQRAKGQCGGRIGAVVWASKCCLFSEFAVVGDLEITREKPSRIQENRVSDLLALVADGNRNLLALKFDADACETVIHGGNTRLCLDRLLREGKLEAGDVCLSQK</sequence>
<accession>A0ABQ5E5Y7</accession>
<evidence type="ECO:0000313" key="1">
    <source>
        <dbReference type="EMBL" id="GJT46276.1"/>
    </source>
</evidence>
<reference evidence="1" key="2">
    <citation type="submission" date="2022-01" db="EMBL/GenBank/DDBJ databases">
        <authorList>
            <person name="Yamashiro T."/>
            <person name="Shiraishi A."/>
            <person name="Satake H."/>
            <person name="Nakayama K."/>
        </authorList>
    </citation>
    <scope>NUCLEOTIDE SEQUENCE</scope>
</reference>
<gene>
    <name evidence="1" type="ORF">Tco_0954991</name>
</gene>
<keyword evidence="2" id="KW-1185">Reference proteome</keyword>
<reference evidence="1" key="1">
    <citation type="journal article" date="2022" name="Int. J. Mol. Sci.">
        <title>Draft Genome of Tanacetum Coccineum: Genomic Comparison of Closely Related Tanacetum-Family Plants.</title>
        <authorList>
            <person name="Yamashiro T."/>
            <person name="Shiraishi A."/>
            <person name="Nakayama K."/>
            <person name="Satake H."/>
        </authorList>
    </citation>
    <scope>NUCLEOTIDE SEQUENCE</scope>
</reference>